<protein>
    <submittedName>
        <fullName evidence="2">Uncharacterized protein</fullName>
    </submittedName>
</protein>
<dbReference type="PATRIC" id="fig|997347.4.peg.2114"/>
<dbReference type="EMBL" id="AFQD01000468">
    <property type="protein sequence ID" value="EGQ78647.1"/>
    <property type="molecule type" value="Genomic_DNA"/>
</dbReference>
<sequence>NMIGNTEAWTYELNIFHILVVYVGVSFLCFELFKKNEDLYKKEK</sequence>
<gene>
    <name evidence="2" type="ORF">HMPREF9094_2326</name>
</gene>
<keyword evidence="1" id="KW-0472">Membrane</keyword>
<feature type="non-terminal residue" evidence="2">
    <location>
        <position position="1"/>
    </location>
</feature>
<keyword evidence="1" id="KW-0812">Transmembrane</keyword>
<keyword evidence="3" id="KW-1185">Reference proteome</keyword>
<feature type="transmembrane region" description="Helical" evidence="1">
    <location>
        <begin position="15"/>
        <end position="33"/>
    </location>
</feature>
<name>F9EQX1_9FUSO</name>
<reference evidence="2 3" key="1">
    <citation type="submission" date="2011-05" db="EMBL/GenBank/DDBJ databases">
        <authorList>
            <person name="Muzny D."/>
            <person name="Qin X."/>
            <person name="Deng J."/>
            <person name="Jiang H."/>
            <person name="Liu Y."/>
            <person name="Qu J."/>
            <person name="Song X.-Z."/>
            <person name="Zhang L."/>
            <person name="Thornton R."/>
            <person name="Coyle M."/>
            <person name="Francisco L."/>
            <person name="Jackson L."/>
            <person name="Javaid M."/>
            <person name="Korchina V."/>
            <person name="Kovar C."/>
            <person name="Mata R."/>
            <person name="Mathew T."/>
            <person name="Ngo R."/>
            <person name="Nguyen L."/>
            <person name="Nguyen N."/>
            <person name="Okwuonu G."/>
            <person name="Ongeri F."/>
            <person name="Pham C."/>
            <person name="Simmons D."/>
            <person name="Wilczek-Boney K."/>
            <person name="Hale W."/>
            <person name="Jakkamsetti A."/>
            <person name="Pham P."/>
            <person name="Ruth R."/>
            <person name="San Lucas F."/>
            <person name="Warren J."/>
            <person name="Zhang J."/>
            <person name="Zhao Z."/>
            <person name="Zhou C."/>
            <person name="Zhu D."/>
            <person name="Lee S."/>
            <person name="Bess C."/>
            <person name="Blankenburg K."/>
            <person name="Forbes L."/>
            <person name="Fu Q."/>
            <person name="Gubbala S."/>
            <person name="Hirani K."/>
            <person name="Jayaseelan J.C."/>
            <person name="Lara F."/>
            <person name="Munidasa M."/>
            <person name="Palculict T."/>
            <person name="Patil S."/>
            <person name="Pu L.-L."/>
            <person name="Saada N."/>
            <person name="Tang L."/>
            <person name="Weissenberger G."/>
            <person name="Zhu Y."/>
            <person name="Hemphill L."/>
            <person name="Shang Y."/>
            <person name="Youmans B."/>
            <person name="Ayvaz T."/>
            <person name="Ross M."/>
            <person name="Santibanez J."/>
            <person name="Aqrawi P."/>
            <person name="Gross S."/>
            <person name="Joshi V."/>
            <person name="Fowler G."/>
            <person name="Nazareth L."/>
            <person name="Reid J."/>
            <person name="Worley K."/>
            <person name="Petrosino J."/>
            <person name="Highlander S."/>
            <person name="Gibbs R."/>
        </authorList>
    </citation>
    <scope>NUCLEOTIDE SEQUENCE [LARGE SCALE GENOMIC DNA]</scope>
    <source>
        <strain evidence="2 3">ATCC 51191</strain>
    </source>
</reference>
<dbReference type="Proteomes" id="UP000005392">
    <property type="component" value="Unassembled WGS sequence"/>
</dbReference>
<evidence type="ECO:0000313" key="3">
    <source>
        <dbReference type="Proteomes" id="UP000005392"/>
    </source>
</evidence>
<dbReference type="AlphaFoldDB" id="F9EQX1"/>
<dbReference type="HOGENOM" id="CLU_3226279_0_0_0"/>
<evidence type="ECO:0000313" key="2">
    <source>
        <dbReference type="EMBL" id="EGQ78647.1"/>
    </source>
</evidence>
<organism evidence="2 3">
    <name type="scientific">Fusobacterium animalis ATCC 51191</name>
    <dbReference type="NCBI Taxonomy" id="997347"/>
    <lineage>
        <taxon>Bacteria</taxon>
        <taxon>Fusobacteriati</taxon>
        <taxon>Fusobacteriota</taxon>
        <taxon>Fusobacteriia</taxon>
        <taxon>Fusobacteriales</taxon>
        <taxon>Fusobacteriaceae</taxon>
        <taxon>Fusobacterium</taxon>
    </lineage>
</organism>
<comment type="caution">
    <text evidence="2">The sequence shown here is derived from an EMBL/GenBank/DDBJ whole genome shotgun (WGS) entry which is preliminary data.</text>
</comment>
<keyword evidence="1" id="KW-1133">Transmembrane helix</keyword>
<proteinExistence type="predicted"/>
<accession>F9EQX1</accession>
<evidence type="ECO:0000256" key="1">
    <source>
        <dbReference type="SAM" id="Phobius"/>
    </source>
</evidence>